<sequence>MNRPDPDELLDKLQRDEEKRQRGRLKIFFGASAGVGKTYAMLQAARRRYDEGADVVVGIAETHGRSETAALLEGLDVLPLAQIEYRGRKLGEFDLDAALARKPQLILVDELAHSNVQGARHLKRWQDVYELLDAGIDVYTTVNVQHLESLNDVVGQITGIRVWETVPDRVFDSADEVTLVDLPAEELLDRMRDGKVYLPQQAERAVRNFFRKGNLIALRELALRRTADRVDAQMREYRADRSIQRIWQARERLLVCVGPGPEAPMLVRAAARLAASLKADWIAVYVETPALQRLPDARRERTLNALKLAAELGAETATLAGADAATALIGYAQARNVSKLVAGASARTGVERRLRRPLSERIAEKAGDLDLTLIRASSERDGGEHRHLLNTTANAWREALSAARERRSPPRAYAFALAICAAITLLASQLIDHIDLTNLVMLYLLGVIFAAVKLGRGPGVVLSFMSVAAFDFFFVPPRMSLSVSDTQYLLTFFGMLLTSLVISHLTSSLRREASVARRREQRTGAMYAMARELAAALTTEQIVGIGSRHVSEVFGARVAILLPDSVDQVKQKIEDPDAAVTLEGEMLDSDVGQWVYDQQKPAGHGTDTLPAAAALYLPLKAPMRTRGVLAVVMRNEGELDVPEQQRMLDAFAAQIALALERVHYVDIARDALVNMESERLRNSLLSAISHDLRTPLTTIVGFSSMLAQSPDAQPNAELVEAIHEEALRMTGIVTNLLDMARLQAGSLQLNQQWTLLEETVGAALRACKRVLANHPVQVKLPADLPLLHLDAVLMERLFSNLFENAAKYTAPATPLTIGAQRLDADGKSFVRVTVDDNGPGLPAGMEARVFEKFTRGEKESAKPGIGLGLAICRAIVEAHGGTIGALNRVSADGHVEGARFWFTLPVETPPDAPDALEDEGADALTHADSDSESTPNPLAKPSHE</sequence>
<dbReference type="InterPro" id="IPR038318">
    <property type="entry name" value="KdpD_sf"/>
</dbReference>
<dbReference type="Pfam" id="PF00582">
    <property type="entry name" value="Usp"/>
    <property type="match status" value="1"/>
</dbReference>
<dbReference type="SMART" id="SM00388">
    <property type="entry name" value="HisKA"/>
    <property type="match status" value="1"/>
</dbReference>
<dbReference type="GO" id="GO:0005737">
    <property type="term" value="C:cytoplasm"/>
    <property type="evidence" value="ECO:0007669"/>
    <property type="project" value="UniProtKB-ARBA"/>
</dbReference>
<keyword evidence="9" id="KW-0067">ATP-binding</keyword>
<evidence type="ECO:0000256" key="7">
    <source>
        <dbReference type="ARBA" id="ARBA00022741"/>
    </source>
</evidence>
<evidence type="ECO:0000256" key="11">
    <source>
        <dbReference type="ARBA" id="ARBA00023012"/>
    </source>
</evidence>
<dbReference type="Pfam" id="PF02518">
    <property type="entry name" value="HATPase_c"/>
    <property type="match status" value="1"/>
</dbReference>
<keyword evidence="17" id="KW-1185">Reference proteome</keyword>
<dbReference type="Gene3D" id="3.40.50.620">
    <property type="entry name" value="HUPs"/>
    <property type="match status" value="1"/>
</dbReference>
<evidence type="ECO:0000256" key="10">
    <source>
        <dbReference type="ARBA" id="ARBA00022989"/>
    </source>
</evidence>
<dbReference type="Gene3D" id="1.10.287.130">
    <property type="match status" value="1"/>
</dbReference>
<evidence type="ECO:0000256" key="6">
    <source>
        <dbReference type="ARBA" id="ARBA00022692"/>
    </source>
</evidence>
<dbReference type="Proteomes" id="UP000325811">
    <property type="component" value="Chromosome I"/>
</dbReference>
<keyword evidence="11" id="KW-0902">Two-component regulatory system</keyword>
<dbReference type="PROSITE" id="PS50109">
    <property type="entry name" value="HIS_KIN"/>
    <property type="match status" value="1"/>
</dbReference>
<evidence type="ECO:0000256" key="1">
    <source>
        <dbReference type="ARBA" id="ARBA00000085"/>
    </source>
</evidence>
<dbReference type="GO" id="GO:0000155">
    <property type="term" value="F:phosphorelay sensor kinase activity"/>
    <property type="evidence" value="ECO:0007669"/>
    <property type="project" value="InterPro"/>
</dbReference>
<dbReference type="InterPro" id="IPR025201">
    <property type="entry name" value="KdpD_TM"/>
</dbReference>
<keyword evidence="10 14" id="KW-1133">Transmembrane helix</keyword>
<evidence type="ECO:0000256" key="13">
    <source>
        <dbReference type="SAM" id="MobiDB-lite"/>
    </source>
</evidence>
<dbReference type="CDD" id="cd00075">
    <property type="entry name" value="HATPase"/>
    <property type="match status" value="1"/>
</dbReference>
<dbReference type="InterPro" id="IPR005467">
    <property type="entry name" value="His_kinase_dom"/>
</dbReference>
<keyword evidence="5" id="KW-0808">Transferase</keyword>
<comment type="catalytic activity">
    <reaction evidence="1">
        <text>ATP + protein L-histidine = ADP + protein N-phospho-L-histidine.</text>
        <dbReference type="EC" id="2.7.13.3"/>
    </reaction>
</comment>
<gene>
    <name evidence="16" type="primary">kdpD</name>
    <name evidence="16" type="ORF">PDMSB3_1282</name>
</gene>
<dbReference type="InterPro" id="IPR006016">
    <property type="entry name" value="UspA"/>
</dbReference>
<organism evidence="16 17">
    <name type="scientific">Paraburkholderia dioscoreae</name>
    <dbReference type="NCBI Taxonomy" id="2604047"/>
    <lineage>
        <taxon>Bacteria</taxon>
        <taxon>Pseudomonadati</taxon>
        <taxon>Pseudomonadota</taxon>
        <taxon>Betaproteobacteria</taxon>
        <taxon>Burkholderiales</taxon>
        <taxon>Burkholderiaceae</taxon>
        <taxon>Paraburkholderia</taxon>
    </lineage>
</organism>
<dbReference type="InterPro" id="IPR014729">
    <property type="entry name" value="Rossmann-like_a/b/a_fold"/>
</dbReference>
<dbReference type="InterPro" id="IPR003661">
    <property type="entry name" value="HisK_dim/P_dom"/>
</dbReference>
<reference evidence="16 17" key="1">
    <citation type="submission" date="2019-08" db="EMBL/GenBank/DDBJ databases">
        <authorList>
            <person name="Herpell B J."/>
        </authorList>
    </citation>
    <scope>NUCLEOTIDE SEQUENCE [LARGE SCALE GENOMIC DNA]</scope>
    <source>
        <strain evidence="17">Msb3</strain>
    </source>
</reference>
<keyword evidence="7" id="KW-0547">Nucleotide-binding</keyword>
<name>A0A5Q4ZBT6_9BURK</name>
<evidence type="ECO:0000256" key="14">
    <source>
        <dbReference type="SAM" id="Phobius"/>
    </source>
</evidence>
<dbReference type="CDD" id="cd00082">
    <property type="entry name" value="HisKA"/>
    <property type="match status" value="1"/>
</dbReference>
<keyword evidence="12 14" id="KW-0472">Membrane</keyword>
<keyword evidence="8" id="KW-0418">Kinase</keyword>
<keyword evidence="6 14" id="KW-0812">Transmembrane</keyword>
<evidence type="ECO:0000313" key="16">
    <source>
        <dbReference type="EMBL" id="VVD27744.1"/>
    </source>
</evidence>
<evidence type="ECO:0000256" key="9">
    <source>
        <dbReference type="ARBA" id="ARBA00022840"/>
    </source>
</evidence>
<dbReference type="PANTHER" id="PTHR45569">
    <property type="entry name" value="SENSOR PROTEIN KDPD"/>
    <property type="match status" value="1"/>
</dbReference>
<dbReference type="InterPro" id="IPR003594">
    <property type="entry name" value="HATPase_dom"/>
</dbReference>
<evidence type="ECO:0000256" key="12">
    <source>
        <dbReference type="ARBA" id="ARBA00023136"/>
    </source>
</evidence>
<dbReference type="Gene3D" id="1.20.120.620">
    <property type="entry name" value="Backbone structure of the membrane domain of e. Coli histidine kinase receptor kdpd"/>
    <property type="match status" value="1"/>
</dbReference>
<dbReference type="GO" id="GO:0005886">
    <property type="term" value="C:plasma membrane"/>
    <property type="evidence" value="ECO:0007669"/>
    <property type="project" value="TreeGrafter"/>
</dbReference>
<evidence type="ECO:0000256" key="5">
    <source>
        <dbReference type="ARBA" id="ARBA00022679"/>
    </source>
</evidence>
<keyword evidence="4" id="KW-0597">Phosphoprotein</keyword>
<dbReference type="InterPro" id="IPR003018">
    <property type="entry name" value="GAF"/>
</dbReference>
<dbReference type="Pfam" id="PF13493">
    <property type="entry name" value="DUF4118"/>
    <property type="match status" value="1"/>
</dbReference>
<dbReference type="InterPro" id="IPR052023">
    <property type="entry name" value="Histidine_kinase_KdpD"/>
</dbReference>
<comment type="subcellular location">
    <subcellularLocation>
        <location evidence="2">Membrane</location>
        <topology evidence="2">Multi-pass membrane protein</topology>
    </subcellularLocation>
</comment>
<dbReference type="Pfam" id="PF02702">
    <property type="entry name" value="KdpD"/>
    <property type="match status" value="1"/>
</dbReference>
<dbReference type="SUPFAM" id="SSF55781">
    <property type="entry name" value="GAF domain-like"/>
    <property type="match status" value="1"/>
</dbReference>
<evidence type="ECO:0000256" key="2">
    <source>
        <dbReference type="ARBA" id="ARBA00004141"/>
    </source>
</evidence>
<feature type="transmembrane region" description="Helical" evidence="14">
    <location>
        <begin position="488"/>
        <end position="509"/>
    </location>
</feature>
<evidence type="ECO:0000313" key="17">
    <source>
        <dbReference type="Proteomes" id="UP000325811"/>
    </source>
</evidence>
<dbReference type="AlphaFoldDB" id="A0A5Q4ZBT6"/>
<dbReference type="GO" id="GO:0005524">
    <property type="term" value="F:ATP binding"/>
    <property type="evidence" value="ECO:0007669"/>
    <property type="project" value="UniProtKB-KW"/>
</dbReference>
<proteinExistence type="predicted"/>
<dbReference type="SUPFAM" id="SSF47384">
    <property type="entry name" value="Homodimeric domain of signal transducing histidine kinase"/>
    <property type="match status" value="1"/>
</dbReference>
<dbReference type="SUPFAM" id="SSF52402">
    <property type="entry name" value="Adenine nucleotide alpha hydrolases-like"/>
    <property type="match status" value="1"/>
</dbReference>
<evidence type="ECO:0000256" key="3">
    <source>
        <dbReference type="ARBA" id="ARBA00012438"/>
    </source>
</evidence>
<evidence type="ECO:0000256" key="8">
    <source>
        <dbReference type="ARBA" id="ARBA00022777"/>
    </source>
</evidence>
<dbReference type="InterPro" id="IPR036890">
    <property type="entry name" value="HATPase_C_sf"/>
</dbReference>
<dbReference type="EMBL" id="LR699553">
    <property type="protein sequence ID" value="VVD27744.1"/>
    <property type="molecule type" value="Genomic_DNA"/>
</dbReference>
<feature type="domain" description="Histidine kinase" evidence="15">
    <location>
        <begin position="687"/>
        <end position="908"/>
    </location>
</feature>
<dbReference type="Gene3D" id="3.40.50.300">
    <property type="entry name" value="P-loop containing nucleotide triphosphate hydrolases"/>
    <property type="match status" value="1"/>
</dbReference>
<dbReference type="InterPro" id="IPR029016">
    <property type="entry name" value="GAF-like_dom_sf"/>
</dbReference>
<dbReference type="Pfam" id="PF13492">
    <property type="entry name" value="GAF_3"/>
    <property type="match status" value="1"/>
</dbReference>
<dbReference type="InterPro" id="IPR003852">
    <property type="entry name" value="Sig_transdc_His_kinase_KdpD_N"/>
</dbReference>
<dbReference type="RefSeq" id="WP_007175647.1">
    <property type="nucleotide sequence ID" value="NZ_LR699553.1"/>
</dbReference>
<dbReference type="PANTHER" id="PTHR45569:SF1">
    <property type="entry name" value="SENSOR PROTEIN KDPD"/>
    <property type="match status" value="1"/>
</dbReference>
<protein>
    <recommendedName>
        <fullName evidence="3">histidine kinase</fullName>
        <ecNumber evidence="3">2.7.13.3</ecNumber>
    </recommendedName>
</protein>
<dbReference type="SUPFAM" id="SSF55874">
    <property type="entry name" value="ATPase domain of HSP90 chaperone/DNA topoisomerase II/histidine kinase"/>
    <property type="match status" value="1"/>
</dbReference>
<feature type="transmembrane region" description="Helical" evidence="14">
    <location>
        <begin position="412"/>
        <end position="430"/>
    </location>
</feature>
<dbReference type="Pfam" id="PF00512">
    <property type="entry name" value="HisKA"/>
    <property type="match status" value="1"/>
</dbReference>
<dbReference type="InterPro" id="IPR004358">
    <property type="entry name" value="Sig_transdc_His_kin-like_C"/>
</dbReference>
<evidence type="ECO:0000256" key="4">
    <source>
        <dbReference type="ARBA" id="ARBA00022553"/>
    </source>
</evidence>
<dbReference type="KEGG" id="pdio:PDMSB3_1282"/>
<dbReference type="InterPro" id="IPR027417">
    <property type="entry name" value="P-loop_NTPase"/>
</dbReference>
<dbReference type="FunFam" id="3.40.50.300:FF:000483">
    <property type="entry name" value="Sensor histidine kinase KdpD"/>
    <property type="match status" value="1"/>
</dbReference>
<feature type="transmembrane region" description="Helical" evidence="14">
    <location>
        <begin position="436"/>
        <end position="452"/>
    </location>
</feature>
<dbReference type="EC" id="2.7.13.3" evidence="3"/>
<dbReference type="Gene3D" id="3.30.450.40">
    <property type="match status" value="1"/>
</dbReference>
<feature type="region of interest" description="Disordered" evidence="13">
    <location>
        <begin position="907"/>
        <end position="944"/>
    </location>
</feature>
<dbReference type="SMART" id="SM00387">
    <property type="entry name" value="HATPase_c"/>
    <property type="match status" value="1"/>
</dbReference>
<accession>A0A5Q4ZBT6</accession>
<dbReference type="PRINTS" id="PR00344">
    <property type="entry name" value="BCTRLSENSOR"/>
</dbReference>
<dbReference type="Gene3D" id="3.30.565.10">
    <property type="entry name" value="Histidine kinase-like ATPase, C-terminal domain"/>
    <property type="match status" value="1"/>
</dbReference>
<dbReference type="InterPro" id="IPR036097">
    <property type="entry name" value="HisK_dim/P_sf"/>
</dbReference>
<evidence type="ECO:0000259" key="15">
    <source>
        <dbReference type="PROSITE" id="PS50109"/>
    </source>
</evidence>